<dbReference type="EMBL" id="CM026431">
    <property type="protein sequence ID" value="KAG0558053.1"/>
    <property type="molecule type" value="Genomic_DNA"/>
</dbReference>
<evidence type="ECO:0000313" key="1">
    <source>
        <dbReference type="EMBL" id="KAG0558053.1"/>
    </source>
</evidence>
<proteinExistence type="predicted"/>
<sequence>FHNTIQCNSIQFNSIQFNSALEVIHSSTHIYIYIYMREGGSLYLPISLISLSVCLSVSLSRPVQSSPVQSSGCSVCLSAE</sequence>
<name>A0A8T0GGB4_CERPU</name>
<gene>
    <name evidence="1" type="ORF">KC19_10G001200</name>
</gene>
<comment type="caution">
    <text evidence="1">The sequence shown here is derived from an EMBL/GenBank/DDBJ whole genome shotgun (WGS) entry which is preliminary data.</text>
</comment>
<accession>A0A8T0GGB4</accession>
<keyword evidence="2" id="KW-1185">Reference proteome</keyword>
<dbReference type="AlphaFoldDB" id="A0A8T0GGB4"/>
<protein>
    <submittedName>
        <fullName evidence="1">Uncharacterized protein</fullName>
    </submittedName>
</protein>
<organism evidence="1 2">
    <name type="scientific">Ceratodon purpureus</name>
    <name type="common">Fire moss</name>
    <name type="synonym">Dicranum purpureum</name>
    <dbReference type="NCBI Taxonomy" id="3225"/>
    <lineage>
        <taxon>Eukaryota</taxon>
        <taxon>Viridiplantae</taxon>
        <taxon>Streptophyta</taxon>
        <taxon>Embryophyta</taxon>
        <taxon>Bryophyta</taxon>
        <taxon>Bryophytina</taxon>
        <taxon>Bryopsida</taxon>
        <taxon>Dicranidae</taxon>
        <taxon>Pseudoditrichales</taxon>
        <taxon>Ditrichaceae</taxon>
        <taxon>Ceratodon</taxon>
    </lineage>
</organism>
<reference evidence="1" key="1">
    <citation type="submission" date="2020-06" db="EMBL/GenBank/DDBJ databases">
        <title>WGS assembly of Ceratodon purpureus strain R40.</title>
        <authorList>
            <person name="Carey S.B."/>
            <person name="Jenkins J."/>
            <person name="Shu S."/>
            <person name="Lovell J.T."/>
            <person name="Sreedasyam A."/>
            <person name="Maumus F."/>
            <person name="Tiley G.P."/>
            <person name="Fernandez-Pozo N."/>
            <person name="Barry K."/>
            <person name="Chen C."/>
            <person name="Wang M."/>
            <person name="Lipzen A."/>
            <person name="Daum C."/>
            <person name="Saski C.A."/>
            <person name="Payton A.C."/>
            <person name="Mcbreen J.C."/>
            <person name="Conrad R.E."/>
            <person name="Kollar L.M."/>
            <person name="Olsson S."/>
            <person name="Huttunen S."/>
            <person name="Landis J.B."/>
            <person name="Wickett N.J."/>
            <person name="Johnson M.G."/>
            <person name="Rensing S.A."/>
            <person name="Grimwood J."/>
            <person name="Schmutz J."/>
            <person name="Mcdaniel S.F."/>
        </authorList>
    </citation>
    <scope>NUCLEOTIDE SEQUENCE</scope>
    <source>
        <strain evidence="1">R40</strain>
    </source>
</reference>
<dbReference type="Proteomes" id="UP000822688">
    <property type="component" value="Chromosome 10"/>
</dbReference>
<evidence type="ECO:0000313" key="2">
    <source>
        <dbReference type="Proteomes" id="UP000822688"/>
    </source>
</evidence>
<feature type="non-terminal residue" evidence="1">
    <location>
        <position position="1"/>
    </location>
</feature>